<evidence type="ECO:0000259" key="1">
    <source>
        <dbReference type="Pfam" id="PF04577"/>
    </source>
</evidence>
<dbReference type="EMBL" id="MN738951">
    <property type="protein sequence ID" value="QHT32864.1"/>
    <property type="molecule type" value="Genomic_DNA"/>
</dbReference>
<dbReference type="InterPro" id="IPR049625">
    <property type="entry name" value="Glyco_transf_61_cat"/>
</dbReference>
<name>A0A6C0EUJ7_9ZZZZ</name>
<organism evidence="2">
    <name type="scientific">viral metagenome</name>
    <dbReference type="NCBI Taxonomy" id="1070528"/>
    <lineage>
        <taxon>unclassified sequences</taxon>
        <taxon>metagenomes</taxon>
        <taxon>organismal metagenomes</taxon>
    </lineage>
</organism>
<sequence length="414" mass="48111">MKINLFKTQDIHQTLFEVDKHGREINIYELKDCAATGINLFYPNVLLKLNKNPTECVLPLLERTMSLQAGTVYEKNGMTFECSATNTTTIYTNPLFFFIYNTDNYFHFLYDSLPYLISFLSLKKTLPALKLLMQYPNEQKKEIYPFVLEFLALLNITSTDIILINKETQYETVYISTSYTHDIDSNLPPRREIYEFYQDLVKRVKERYLHTESNQLPKKLYVSRRTHLHNDFSNIGTNYTTRRKMTNEDDLVAQLLQAGYTEVFTEKLTTIEKIIYFANATHVVGAIGGGISNVLFSPPTTKLEAIVSPTFLEVNQRFKYSLDCVNVAYNENTEHTEHGQFKRYMRVKSQDGKIIGEIEDINENENTLLVSYTLDASNTGWNAQNKYQQIKLNMKEVEKLDKGLNSAWRLIINK</sequence>
<dbReference type="AlphaFoldDB" id="A0A6C0EUJ7"/>
<feature type="domain" description="Glycosyltransferase 61 catalytic" evidence="1">
    <location>
        <begin position="105"/>
        <end position="302"/>
    </location>
</feature>
<reference evidence="2" key="1">
    <citation type="journal article" date="2020" name="Nature">
        <title>Giant virus diversity and host interactions through global metagenomics.</title>
        <authorList>
            <person name="Schulz F."/>
            <person name="Roux S."/>
            <person name="Paez-Espino D."/>
            <person name="Jungbluth S."/>
            <person name="Walsh D.A."/>
            <person name="Denef V.J."/>
            <person name="McMahon K.D."/>
            <person name="Konstantinidis K.T."/>
            <person name="Eloe-Fadrosh E.A."/>
            <person name="Kyrpides N.C."/>
            <person name="Woyke T."/>
        </authorList>
    </citation>
    <scope>NUCLEOTIDE SEQUENCE</scope>
    <source>
        <strain evidence="2">GVMAG-M-3300009161-30</strain>
    </source>
</reference>
<protein>
    <recommendedName>
        <fullName evidence="1">Glycosyltransferase 61 catalytic domain-containing protein</fullName>
    </recommendedName>
</protein>
<dbReference type="GO" id="GO:0016757">
    <property type="term" value="F:glycosyltransferase activity"/>
    <property type="evidence" value="ECO:0007669"/>
    <property type="project" value="InterPro"/>
</dbReference>
<accession>A0A6C0EUJ7</accession>
<proteinExistence type="predicted"/>
<dbReference type="Pfam" id="PF04577">
    <property type="entry name" value="Glyco_transf_61"/>
    <property type="match status" value="1"/>
</dbReference>
<evidence type="ECO:0000313" key="2">
    <source>
        <dbReference type="EMBL" id="QHT32864.1"/>
    </source>
</evidence>